<evidence type="ECO:0000256" key="3">
    <source>
        <dbReference type="SAM" id="MobiDB-lite"/>
    </source>
</evidence>
<protein>
    <submittedName>
        <fullName evidence="4">Uncharacterized protein</fullName>
    </submittedName>
</protein>
<comment type="subcellular location">
    <subcellularLocation>
        <location evidence="1">Cell membrane</location>
        <topology evidence="1">Multi-pass membrane protein</topology>
    </subcellularLocation>
</comment>
<dbReference type="Gene3D" id="1.20.1110.10">
    <property type="entry name" value="Calcium-transporting ATPase, transmembrane domain"/>
    <property type="match status" value="1"/>
</dbReference>
<evidence type="ECO:0000313" key="4">
    <source>
        <dbReference type="EMBL" id="SDE83598.1"/>
    </source>
</evidence>
<dbReference type="STRING" id="282683.SAMN04488105_108152"/>
<feature type="region of interest" description="Disordered" evidence="3">
    <location>
        <begin position="219"/>
        <end position="239"/>
    </location>
</feature>
<dbReference type="Proteomes" id="UP000198994">
    <property type="component" value="Unassembled WGS sequence"/>
</dbReference>
<keyword evidence="2" id="KW-0472">Membrane</keyword>
<dbReference type="InterPro" id="IPR050510">
    <property type="entry name" value="Cation_transp_ATPase_P-type"/>
</dbReference>
<keyword evidence="5" id="KW-1185">Reference proteome</keyword>
<dbReference type="InterPro" id="IPR023214">
    <property type="entry name" value="HAD_sf"/>
</dbReference>
<dbReference type="PANTHER" id="PTHR43294">
    <property type="entry name" value="SODIUM/POTASSIUM-TRANSPORTING ATPASE SUBUNIT ALPHA"/>
    <property type="match status" value="1"/>
</dbReference>
<dbReference type="AlphaFoldDB" id="A0A1G7G645"/>
<keyword evidence="2" id="KW-1003">Cell membrane</keyword>
<dbReference type="PANTHER" id="PTHR43294:SF21">
    <property type="entry name" value="CATION TRANSPORTING ATPASE"/>
    <property type="match status" value="1"/>
</dbReference>
<evidence type="ECO:0000313" key="5">
    <source>
        <dbReference type="Proteomes" id="UP000198994"/>
    </source>
</evidence>
<reference evidence="5" key="1">
    <citation type="submission" date="2016-10" db="EMBL/GenBank/DDBJ databases">
        <authorList>
            <person name="Varghese N."/>
            <person name="Submissions S."/>
        </authorList>
    </citation>
    <scope>NUCLEOTIDE SEQUENCE [LARGE SCALE GENOMIC DNA]</scope>
    <source>
        <strain evidence="5">DSM 10146</strain>
    </source>
</reference>
<dbReference type="EMBL" id="FNAV01000008">
    <property type="protein sequence ID" value="SDE83598.1"/>
    <property type="molecule type" value="Genomic_DNA"/>
</dbReference>
<organism evidence="4 5">
    <name type="scientific">Salipiger thiooxidans</name>
    <dbReference type="NCBI Taxonomy" id="282683"/>
    <lineage>
        <taxon>Bacteria</taxon>
        <taxon>Pseudomonadati</taxon>
        <taxon>Pseudomonadota</taxon>
        <taxon>Alphaproteobacteria</taxon>
        <taxon>Rhodobacterales</taxon>
        <taxon>Roseobacteraceae</taxon>
        <taxon>Salipiger</taxon>
    </lineage>
</organism>
<dbReference type="RefSeq" id="WP_089960029.1">
    <property type="nucleotide sequence ID" value="NZ_FNAV01000008.1"/>
</dbReference>
<accession>A0A1G7G645</accession>
<dbReference type="Gene3D" id="3.40.50.1000">
    <property type="entry name" value="HAD superfamily/HAD-like"/>
    <property type="match status" value="1"/>
</dbReference>
<feature type="compositionally biased region" description="Basic and acidic residues" evidence="3">
    <location>
        <begin position="224"/>
        <end position="239"/>
    </location>
</feature>
<dbReference type="SUPFAM" id="SSF56784">
    <property type="entry name" value="HAD-like"/>
    <property type="match status" value="1"/>
</dbReference>
<dbReference type="GO" id="GO:0005886">
    <property type="term" value="C:plasma membrane"/>
    <property type="evidence" value="ECO:0007669"/>
    <property type="project" value="UniProtKB-SubCell"/>
</dbReference>
<evidence type="ECO:0000256" key="1">
    <source>
        <dbReference type="ARBA" id="ARBA00004651"/>
    </source>
</evidence>
<name>A0A1G7G645_9RHOB</name>
<proteinExistence type="predicted"/>
<evidence type="ECO:0000256" key="2">
    <source>
        <dbReference type="ARBA" id="ARBA00022475"/>
    </source>
</evidence>
<gene>
    <name evidence="4" type="ORF">SAMN04488105_108152</name>
</gene>
<sequence>MRNLLPCRQKFSCPRQGHRARPARRGDILDRATPGHRLPIVNAMQANVEVAATTGDRISDPPAPRSANIDVAMGIIGTSVATDSAALVPYGDNFPTIPGAVRKDPRIYDRLPTVERQALTANGHHVAGGAHDGRPMAEALAWQPHRAPRDTAVELEVCRREALDDVQHPLALYRPAGFDHRARIQRHRRAMRGDPPAAQRKETVARGIETADLAGLSGFGRCAGGREQRQRQDRGAMQT</sequence>
<dbReference type="InterPro" id="IPR036412">
    <property type="entry name" value="HAD-like_sf"/>
</dbReference>